<accession>A0A8S2Y7I5</accession>
<dbReference type="Proteomes" id="UP000682733">
    <property type="component" value="Unassembled WGS sequence"/>
</dbReference>
<organism evidence="3 4">
    <name type="scientific">Didymodactylos carnosus</name>
    <dbReference type="NCBI Taxonomy" id="1234261"/>
    <lineage>
        <taxon>Eukaryota</taxon>
        <taxon>Metazoa</taxon>
        <taxon>Spiralia</taxon>
        <taxon>Gnathifera</taxon>
        <taxon>Rotifera</taxon>
        <taxon>Eurotatoria</taxon>
        <taxon>Bdelloidea</taxon>
        <taxon>Philodinida</taxon>
        <taxon>Philodinidae</taxon>
        <taxon>Didymodactylos</taxon>
    </lineage>
</organism>
<feature type="compositionally biased region" description="Acidic residues" evidence="1">
    <location>
        <begin position="29"/>
        <end position="39"/>
    </location>
</feature>
<reference evidence="3" key="1">
    <citation type="submission" date="2021-02" db="EMBL/GenBank/DDBJ databases">
        <authorList>
            <person name="Nowell W R."/>
        </authorList>
    </citation>
    <scope>NUCLEOTIDE SEQUENCE</scope>
</reference>
<dbReference type="AlphaFoldDB" id="A0A8S2Y7I5"/>
<evidence type="ECO:0000313" key="4">
    <source>
        <dbReference type="Proteomes" id="UP000682733"/>
    </source>
</evidence>
<feature type="non-terminal residue" evidence="3">
    <location>
        <position position="1"/>
    </location>
</feature>
<dbReference type="Proteomes" id="UP000677228">
    <property type="component" value="Unassembled WGS sequence"/>
</dbReference>
<comment type="caution">
    <text evidence="3">The sequence shown here is derived from an EMBL/GenBank/DDBJ whole genome shotgun (WGS) entry which is preliminary data.</text>
</comment>
<feature type="compositionally biased region" description="Basic and acidic residues" evidence="1">
    <location>
        <begin position="1"/>
        <end position="28"/>
    </location>
</feature>
<evidence type="ECO:0000313" key="2">
    <source>
        <dbReference type="EMBL" id="CAF1668328.1"/>
    </source>
</evidence>
<dbReference type="EMBL" id="CAJNOK010073313">
    <property type="protein sequence ID" value="CAF1668328.1"/>
    <property type="molecule type" value="Genomic_DNA"/>
</dbReference>
<gene>
    <name evidence="2" type="ORF">OVA965_LOCUS45599</name>
    <name evidence="3" type="ORF">TMI583_LOCUS49248</name>
</gene>
<protein>
    <submittedName>
        <fullName evidence="3">Uncharacterized protein</fullName>
    </submittedName>
</protein>
<proteinExistence type="predicted"/>
<feature type="region of interest" description="Disordered" evidence="1">
    <location>
        <begin position="1"/>
        <end position="51"/>
    </location>
</feature>
<evidence type="ECO:0000256" key="1">
    <source>
        <dbReference type="SAM" id="MobiDB-lite"/>
    </source>
</evidence>
<name>A0A8S2Y7I5_9BILA</name>
<dbReference type="EMBL" id="CAJOBA010106092">
    <property type="protein sequence ID" value="CAF4537739.1"/>
    <property type="molecule type" value="Genomic_DNA"/>
</dbReference>
<sequence length="51" mass="5866">SHDDNQYHKSNIDGNKENINDILNKNDRLDEDVEEDEEEGRAAFADSTDDD</sequence>
<feature type="non-terminal residue" evidence="3">
    <location>
        <position position="51"/>
    </location>
</feature>
<evidence type="ECO:0000313" key="3">
    <source>
        <dbReference type="EMBL" id="CAF4537739.1"/>
    </source>
</evidence>